<dbReference type="Gene3D" id="3.40.50.150">
    <property type="entry name" value="Vaccinia Virus protein VP39"/>
    <property type="match status" value="1"/>
</dbReference>
<keyword evidence="1 5" id="KW-0489">Methyltransferase</keyword>
<dbReference type="InterPro" id="IPR041698">
    <property type="entry name" value="Methyltransf_25"/>
</dbReference>
<dbReference type="SUPFAM" id="SSF53335">
    <property type="entry name" value="S-adenosyl-L-methionine-dependent methyltransferases"/>
    <property type="match status" value="1"/>
</dbReference>
<evidence type="ECO:0000259" key="4">
    <source>
        <dbReference type="Pfam" id="PF13649"/>
    </source>
</evidence>
<accession>A0ABV6H8B7</accession>
<dbReference type="GO" id="GO:0032259">
    <property type="term" value="P:methylation"/>
    <property type="evidence" value="ECO:0007669"/>
    <property type="project" value="UniProtKB-KW"/>
</dbReference>
<keyword evidence="3" id="KW-0949">S-adenosyl-L-methionine</keyword>
<dbReference type="Proteomes" id="UP001589783">
    <property type="component" value="Unassembled WGS sequence"/>
</dbReference>
<protein>
    <submittedName>
        <fullName evidence="5">Class I SAM-dependent methyltransferase</fullName>
    </submittedName>
</protein>
<gene>
    <name evidence="5" type="ORF">ACFFJD_09740</name>
</gene>
<organism evidence="5 6">
    <name type="scientific">Gordonia phosphorivorans</name>
    <dbReference type="NCBI Taxonomy" id="1056982"/>
    <lineage>
        <taxon>Bacteria</taxon>
        <taxon>Bacillati</taxon>
        <taxon>Actinomycetota</taxon>
        <taxon>Actinomycetes</taxon>
        <taxon>Mycobacteriales</taxon>
        <taxon>Gordoniaceae</taxon>
        <taxon>Gordonia</taxon>
    </lineage>
</organism>
<dbReference type="PANTHER" id="PTHR43464:SF19">
    <property type="entry name" value="UBIQUINONE BIOSYNTHESIS O-METHYLTRANSFERASE, MITOCHONDRIAL"/>
    <property type="match status" value="1"/>
</dbReference>
<proteinExistence type="predicted"/>
<dbReference type="EMBL" id="JBHLWV010000020">
    <property type="protein sequence ID" value="MFC0315129.1"/>
    <property type="molecule type" value="Genomic_DNA"/>
</dbReference>
<dbReference type="GO" id="GO:0008168">
    <property type="term" value="F:methyltransferase activity"/>
    <property type="evidence" value="ECO:0007669"/>
    <property type="project" value="UniProtKB-KW"/>
</dbReference>
<dbReference type="CDD" id="cd02440">
    <property type="entry name" value="AdoMet_MTases"/>
    <property type="match status" value="1"/>
</dbReference>
<dbReference type="PANTHER" id="PTHR43464">
    <property type="entry name" value="METHYLTRANSFERASE"/>
    <property type="match status" value="1"/>
</dbReference>
<dbReference type="InterPro" id="IPR029063">
    <property type="entry name" value="SAM-dependent_MTases_sf"/>
</dbReference>
<keyword evidence="2" id="KW-0808">Transferase</keyword>
<evidence type="ECO:0000256" key="2">
    <source>
        <dbReference type="ARBA" id="ARBA00022679"/>
    </source>
</evidence>
<comment type="caution">
    <text evidence="5">The sequence shown here is derived from an EMBL/GenBank/DDBJ whole genome shotgun (WGS) entry which is preliminary data.</text>
</comment>
<dbReference type="Pfam" id="PF13649">
    <property type="entry name" value="Methyltransf_25"/>
    <property type="match status" value="1"/>
</dbReference>
<keyword evidence="6" id="KW-1185">Reference proteome</keyword>
<evidence type="ECO:0000313" key="5">
    <source>
        <dbReference type="EMBL" id="MFC0315129.1"/>
    </source>
</evidence>
<evidence type="ECO:0000256" key="1">
    <source>
        <dbReference type="ARBA" id="ARBA00022603"/>
    </source>
</evidence>
<dbReference type="RefSeq" id="WP_382363555.1">
    <property type="nucleotide sequence ID" value="NZ_JBHLWV010000020.1"/>
</dbReference>
<sequence length="209" mass="22498">MSSVHEDAKAFFTEAYRVGFVPWEAAGAAAAEFESSFFDRESQAHPGSTRRALDIGCGRGGHAVTLAERGWQVTGVDYVDDAIDAARQRPGAESIDFVVGDASDLAACAQGSFDFFFDGGCYHGLSPEERAGWGRGVQALAAPDATLLMVAFDPWPDGKAPPNVPSGTTLDEVLDRLPGWQLTDDDLMPDAYRPVPQPAHFYRLQRTAS</sequence>
<evidence type="ECO:0000313" key="6">
    <source>
        <dbReference type="Proteomes" id="UP001589783"/>
    </source>
</evidence>
<name>A0ABV6H8B7_9ACTN</name>
<reference evidence="5 6" key="1">
    <citation type="submission" date="2024-09" db="EMBL/GenBank/DDBJ databases">
        <authorList>
            <person name="Sun Q."/>
            <person name="Mori K."/>
        </authorList>
    </citation>
    <scope>NUCLEOTIDE SEQUENCE [LARGE SCALE GENOMIC DNA]</scope>
    <source>
        <strain evidence="5 6">CCM 7957</strain>
    </source>
</reference>
<evidence type="ECO:0000256" key="3">
    <source>
        <dbReference type="ARBA" id="ARBA00022691"/>
    </source>
</evidence>
<feature type="domain" description="Methyltransferase" evidence="4">
    <location>
        <begin position="53"/>
        <end position="133"/>
    </location>
</feature>